<dbReference type="PANTHER" id="PTHR46586:SF3">
    <property type="entry name" value="ANKYRIN REPEAT-CONTAINING PROTEIN"/>
    <property type="match status" value="1"/>
</dbReference>
<dbReference type="OrthoDB" id="20872at2759"/>
<name>A0A4P9WBJ4_9FUNG</name>
<dbReference type="InterPro" id="IPR036770">
    <property type="entry name" value="Ankyrin_rpt-contain_sf"/>
</dbReference>
<dbReference type="EMBL" id="KZ995979">
    <property type="protein sequence ID" value="RKO89632.1"/>
    <property type="molecule type" value="Genomic_DNA"/>
</dbReference>
<reference evidence="2" key="1">
    <citation type="journal article" date="2018" name="Nat. Microbiol.">
        <title>Leveraging single-cell genomics to expand the fungal tree of life.</title>
        <authorList>
            <person name="Ahrendt S.R."/>
            <person name="Quandt C.A."/>
            <person name="Ciobanu D."/>
            <person name="Clum A."/>
            <person name="Salamov A."/>
            <person name="Andreopoulos B."/>
            <person name="Cheng J.F."/>
            <person name="Woyke T."/>
            <person name="Pelin A."/>
            <person name="Henrissat B."/>
            <person name="Reynolds N.K."/>
            <person name="Benny G.L."/>
            <person name="Smith M.E."/>
            <person name="James T.Y."/>
            <person name="Grigoriev I.V."/>
        </authorList>
    </citation>
    <scope>NUCLEOTIDE SEQUENCE [LARGE SCALE GENOMIC DNA]</scope>
</reference>
<dbReference type="InterPro" id="IPR052050">
    <property type="entry name" value="SecEffector_AnkRepeat"/>
</dbReference>
<gene>
    <name evidence="1" type="ORF">BDK51DRAFT_40633</name>
</gene>
<dbReference type="Gene3D" id="1.25.40.20">
    <property type="entry name" value="Ankyrin repeat-containing domain"/>
    <property type="match status" value="1"/>
</dbReference>
<evidence type="ECO:0008006" key="3">
    <source>
        <dbReference type="Google" id="ProtNLM"/>
    </source>
</evidence>
<dbReference type="PANTHER" id="PTHR46586">
    <property type="entry name" value="ANKYRIN REPEAT-CONTAINING PROTEIN"/>
    <property type="match status" value="1"/>
</dbReference>
<dbReference type="AlphaFoldDB" id="A0A4P9WBJ4"/>
<keyword evidence="2" id="KW-1185">Reference proteome</keyword>
<sequence length="210" mass="22954">MDTAARAGRLDIVRFLHEHRSEGCTTAAMDAAAGTGRLAIVRFLYEHRSEGCTTNAIDDAIHVCAQLLRSRSTTAQGYKGVVLFLHRHRAEGSAAYAIESACLAGSVELVRDLLAVSPAINCSHVLALALAKEDVDMLRVMDEVGKRFPDEEVPNIRKRTSKDCLRAFLYEMHGFPQVRWAPLSDIRGARCDGVRMSVLTTCPALSSLQG</sequence>
<proteinExistence type="predicted"/>
<evidence type="ECO:0000313" key="2">
    <source>
        <dbReference type="Proteomes" id="UP000269721"/>
    </source>
</evidence>
<evidence type="ECO:0000313" key="1">
    <source>
        <dbReference type="EMBL" id="RKO89632.1"/>
    </source>
</evidence>
<organism evidence="1 2">
    <name type="scientific">Blyttiomyces helicus</name>
    <dbReference type="NCBI Taxonomy" id="388810"/>
    <lineage>
        <taxon>Eukaryota</taxon>
        <taxon>Fungi</taxon>
        <taxon>Fungi incertae sedis</taxon>
        <taxon>Chytridiomycota</taxon>
        <taxon>Chytridiomycota incertae sedis</taxon>
        <taxon>Chytridiomycetes</taxon>
        <taxon>Chytridiomycetes incertae sedis</taxon>
        <taxon>Blyttiomyces</taxon>
    </lineage>
</organism>
<dbReference type="SUPFAM" id="SSF48403">
    <property type="entry name" value="Ankyrin repeat"/>
    <property type="match status" value="1"/>
</dbReference>
<protein>
    <recommendedName>
        <fullName evidence="3">Ankyrin repeat-containing domain protein</fullName>
    </recommendedName>
</protein>
<accession>A0A4P9WBJ4</accession>
<dbReference type="Proteomes" id="UP000269721">
    <property type="component" value="Unassembled WGS sequence"/>
</dbReference>